<dbReference type="GO" id="GO:0005975">
    <property type="term" value="P:carbohydrate metabolic process"/>
    <property type="evidence" value="ECO:0007669"/>
    <property type="project" value="InterPro"/>
</dbReference>
<keyword evidence="5" id="KW-0732">Signal</keyword>
<protein>
    <submittedName>
        <fullName evidence="8">Glycoside hydrolase</fullName>
    </submittedName>
</protein>
<dbReference type="InterPro" id="IPR013780">
    <property type="entry name" value="Glyco_hydro_b"/>
</dbReference>
<dbReference type="Pfam" id="PF01055">
    <property type="entry name" value="Glyco_hydro_31_2nd"/>
    <property type="match status" value="1"/>
</dbReference>
<evidence type="ECO:0000256" key="3">
    <source>
        <dbReference type="ARBA" id="ARBA00023295"/>
    </source>
</evidence>
<feature type="domain" description="Glycoside hydrolase family 31 TIM barrel" evidence="6">
    <location>
        <begin position="149"/>
        <end position="419"/>
    </location>
</feature>
<feature type="chain" id="PRO_5015782015" evidence="5">
    <location>
        <begin position="20"/>
        <end position="538"/>
    </location>
</feature>
<sequence>MKHIIVCMSAFLLSMVSFAQEGESIKLEIEKNEYWWGGLSSIGHQTPYDKDSEVSVNLFGDNRGNQAQPLLLSSNGRYVWSESPIEYGISNEVLTVSTKEGKIHSGTAGGNLKTAYQYVSEKFFPSNGQIPDELLFTHPQYNTWIELMYDQNEEDILKYAQSIIDNGYPPGVLMIDDNWQEDYGTWEFSSRRFNDPKGMIKKLHDMGFKVMLWMCPFVSADSEVFRKLAKEGLLLLDSERTQDILWANTRNKAAVIRWWNGASACLDLSNPKAKEWFKGRLDYLVEEYGVDGFKFDAGDAQFYKNGIVSFNESSPNDHTRYFAELGLHYPLNEYRASWKMAGLPLAQRLRDKGHEWGDLQKLIPDQMSQSVMGYAYTCPDMIGGGEYQSFLNASTIDEELIVRSAQVHALMPMMQFSVAPWRVLSKENERICLEMAELHQKFGPHILELAREASKTGNPIVKPMELAFPGNGYETIKDQFVLGDDIIVAPVVKKGARSREVVLPKGRWIDEKGQKYKGGKVIEIDVPLERLPYFKKVK</sequence>
<dbReference type="PANTHER" id="PTHR43053">
    <property type="entry name" value="GLYCOSIDASE FAMILY 31"/>
    <property type="match status" value="1"/>
</dbReference>
<evidence type="ECO:0000256" key="1">
    <source>
        <dbReference type="ARBA" id="ARBA00007806"/>
    </source>
</evidence>
<dbReference type="OrthoDB" id="176168at2"/>
<organism evidence="8 9">
    <name type="scientific">Marinilabilia rubra</name>
    <dbReference type="NCBI Taxonomy" id="2162893"/>
    <lineage>
        <taxon>Bacteria</taxon>
        <taxon>Pseudomonadati</taxon>
        <taxon>Bacteroidota</taxon>
        <taxon>Bacteroidia</taxon>
        <taxon>Marinilabiliales</taxon>
        <taxon>Marinilabiliaceae</taxon>
        <taxon>Marinilabilia</taxon>
    </lineage>
</organism>
<dbReference type="Proteomes" id="UP000244956">
    <property type="component" value="Unassembled WGS sequence"/>
</dbReference>
<dbReference type="InterPro" id="IPR017853">
    <property type="entry name" value="GH"/>
</dbReference>
<dbReference type="Gene3D" id="2.60.40.1180">
    <property type="entry name" value="Golgi alpha-mannosidase II"/>
    <property type="match status" value="1"/>
</dbReference>
<gene>
    <name evidence="8" type="ORF">DDZ16_10840</name>
</gene>
<evidence type="ECO:0000259" key="7">
    <source>
        <dbReference type="Pfam" id="PF21365"/>
    </source>
</evidence>
<dbReference type="Pfam" id="PF21365">
    <property type="entry name" value="Glyco_hydro_31_3rd"/>
    <property type="match status" value="1"/>
</dbReference>
<dbReference type="InterPro" id="IPR000322">
    <property type="entry name" value="Glyco_hydro_31_TIM"/>
</dbReference>
<evidence type="ECO:0000256" key="4">
    <source>
        <dbReference type="RuleBase" id="RU361185"/>
    </source>
</evidence>
<dbReference type="PANTHER" id="PTHR43053:SF4">
    <property type="entry name" value="MYOGENESIS-REGULATING GLYCOSIDASE"/>
    <property type="match status" value="1"/>
</dbReference>
<evidence type="ECO:0000313" key="9">
    <source>
        <dbReference type="Proteomes" id="UP000244956"/>
    </source>
</evidence>
<comment type="similarity">
    <text evidence="1 4">Belongs to the glycosyl hydrolase 31 family.</text>
</comment>
<dbReference type="AlphaFoldDB" id="A0A2U2B8W6"/>
<dbReference type="CDD" id="cd06592">
    <property type="entry name" value="GH31_NET37"/>
    <property type="match status" value="1"/>
</dbReference>
<dbReference type="InterPro" id="IPR050985">
    <property type="entry name" value="Alpha-glycosidase_related"/>
</dbReference>
<dbReference type="Gene3D" id="3.20.20.80">
    <property type="entry name" value="Glycosidases"/>
    <property type="match status" value="1"/>
</dbReference>
<feature type="signal peptide" evidence="5">
    <location>
        <begin position="1"/>
        <end position="19"/>
    </location>
</feature>
<comment type="caution">
    <text evidence="8">The sequence shown here is derived from an EMBL/GenBank/DDBJ whole genome shotgun (WGS) entry which is preliminary data.</text>
</comment>
<dbReference type="GO" id="GO:0004553">
    <property type="term" value="F:hydrolase activity, hydrolyzing O-glycosyl compounds"/>
    <property type="evidence" value="ECO:0007669"/>
    <property type="project" value="InterPro"/>
</dbReference>
<dbReference type="SUPFAM" id="SSF51445">
    <property type="entry name" value="(Trans)glycosidases"/>
    <property type="match status" value="1"/>
</dbReference>
<evidence type="ECO:0000256" key="2">
    <source>
        <dbReference type="ARBA" id="ARBA00022801"/>
    </source>
</evidence>
<evidence type="ECO:0000313" key="8">
    <source>
        <dbReference type="EMBL" id="PWD99492.1"/>
    </source>
</evidence>
<dbReference type="RefSeq" id="WP_109264488.1">
    <property type="nucleotide sequence ID" value="NZ_QEWP01000007.1"/>
</dbReference>
<proteinExistence type="inferred from homology"/>
<dbReference type="InterPro" id="IPR048395">
    <property type="entry name" value="Glyco_hydro_31_C"/>
</dbReference>
<reference evidence="8 9" key="1">
    <citation type="submission" date="2018-05" db="EMBL/GenBank/DDBJ databases">
        <title>Marinilabilia rubrum sp. nov., isolated from saltern sediment.</title>
        <authorList>
            <person name="Zhang R."/>
        </authorList>
    </citation>
    <scope>NUCLEOTIDE SEQUENCE [LARGE SCALE GENOMIC DNA]</scope>
    <source>
        <strain evidence="8 9">WTE16</strain>
    </source>
</reference>
<dbReference type="SUPFAM" id="SSF51011">
    <property type="entry name" value="Glycosyl hydrolase domain"/>
    <property type="match status" value="1"/>
</dbReference>
<feature type="domain" description="Glycosyl hydrolase family 31 C-terminal" evidence="7">
    <location>
        <begin position="457"/>
        <end position="535"/>
    </location>
</feature>
<accession>A0A2U2B8W6</accession>
<dbReference type="EMBL" id="QEWP01000007">
    <property type="protein sequence ID" value="PWD99492.1"/>
    <property type="molecule type" value="Genomic_DNA"/>
</dbReference>
<keyword evidence="2 4" id="KW-0378">Hydrolase</keyword>
<evidence type="ECO:0000259" key="6">
    <source>
        <dbReference type="Pfam" id="PF01055"/>
    </source>
</evidence>
<keyword evidence="9" id="KW-1185">Reference proteome</keyword>
<keyword evidence="3 4" id="KW-0326">Glycosidase</keyword>
<evidence type="ECO:0000256" key="5">
    <source>
        <dbReference type="SAM" id="SignalP"/>
    </source>
</evidence>
<name>A0A2U2B8W6_9BACT</name>